<dbReference type="EMBL" id="CP031388">
    <property type="protein sequence ID" value="QPH04749.1"/>
    <property type="molecule type" value="Genomic_DNA"/>
</dbReference>
<name>A0A7S9KUF7_EPIFF</name>
<protein>
    <submittedName>
        <fullName evidence="1">Uncharacterized protein</fullName>
    </submittedName>
</protein>
<keyword evidence="2" id="KW-1185">Reference proteome</keyword>
<reference evidence="1 2" key="1">
    <citation type="journal article" date="2018" name="PLoS Genet.">
        <title>Repeat elements organise 3D genome structure and mediate transcription in the filamentous fungus Epichloe festucae.</title>
        <authorList>
            <person name="Winter D.J."/>
            <person name="Ganley A.R.D."/>
            <person name="Young C.A."/>
            <person name="Liachko I."/>
            <person name="Schardl C.L."/>
            <person name="Dupont P.Y."/>
            <person name="Berry D."/>
            <person name="Ram A."/>
            <person name="Scott B."/>
            <person name="Cox M.P."/>
        </authorList>
    </citation>
    <scope>NUCLEOTIDE SEQUENCE [LARGE SCALE GENOMIC DNA]</scope>
    <source>
        <strain evidence="1 2">Fl1</strain>
    </source>
</reference>
<organism evidence="1 2">
    <name type="scientific">Epichloe festucae (strain Fl1)</name>
    <dbReference type="NCBI Taxonomy" id="877507"/>
    <lineage>
        <taxon>Eukaryota</taxon>
        <taxon>Fungi</taxon>
        <taxon>Dikarya</taxon>
        <taxon>Ascomycota</taxon>
        <taxon>Pezizomycotina</taxon>
        <taxon>Sordariomycetes</taxon>
        <taxon>Hypocreomycetidae</taxon>
        <taxon>Hypocreales</taxon>
        <taxon>Clavicipitaceae</taxon>
        <taxon>Epichloe</taxon>
    </lineage>
</organism>
<accession>A0A7S9KUF7</accession>
<proteinExistence type="predicted"/>
<evidence type="ECO:0000313" key="1">
    <source>
        <dbReference type="EMBL" id="QPH04749.1"/>
    </source>
</evidence>
<sequence>MTRSAAFQHCGGLAFSFWTRTTAQCPKNLSDTEKEPQMAEYAPYATTCILREFSFMLPVLKHGHFISLQPRGAEESFIEYAQQGRSHIQLSRQRGMSFLFTE</sequence>
<dbReference type="Proteomes" id="UP000594364">
    <property type="component" value="Chromosome 4"/>
</dbReference>
<dbReference type="AlphaFoldDB" id="A0A7S9KUF7"/>
<gene>
    <name evidence="1" type="ORF">C2857_002005</name>
</gene>
<evidence type="ECO:0000313" key="2">
    <source>
        <dbReference type="Proteomes" id="UP000594364"/>
    </source>
</evidence>